<evidence type="ECO:0000256" key="7">
    <source>
        <dbReference type="PROSITE-ProRule" id="PRU00176"/>
    </source>
</evidence>
<dbReference type="GO" id="GO:0006397">
    <property type="term" value="P:mRNA processing"/>
    <property type="evidence" value="ECO:0007669"/>
    <property type="project" value="UniProtKB-KW"/>
</dbReference>
<evidence type="ECO:0000256" key="9">
    <source>
        <dbReference type="SAM" id="MobiDB-lite"/>
    </source>
</evidence>
<dbReference type="SMART" id="SM00361">
    <property type="entry name" value="RRM_1"/>
    <property type="match status" value="1"/>
</dbReference>
<feature type="compositionally biased region" description="Basic and acidic residues" evidence="9">
    <location>
        <begin position="31"/>
        <end position="74"/>
    </location>
</feature>
<dbReference type="GO" id="GO:0005634">
    <property type="term" value="C:nucleus"/>
    <property type="evidence" value="ECO:0007669"/>
    <property type="project" value="UniProtKB-SubCell"/>
</dbReference>
<dbReference type="SMART" id="SM00360">
    <property type="entry name" value="RRM"/>
    <property type="match status" value="3"/>
</dbReference>
<dbReference type="CDD" id="cd12231">
    <property type="entry name" value="RRM2_U2AF65"/>
    <property type="match status" value="1"/>
</dbReference>
<dbReference type="Gene3D" id="3.30.70.330">
    <property type="match status" value="3"/>
</dbReference>
<feature type="domain" description="RRM" evidence="10">
    <location>
        <begin position="408"/>
        <end position="497"/>
    </location>
</feature>
<evidence type="ECO:0000256" key="2">
    <source>
        <dbReference type="ARBA" id="ARBA00022664"/>
    </source>
</evidence>
<dbReference type="FunFam" id="3.30.70.330:FF:000097">
    <property type="entry name" value="U2 snRNP auxiliary factor large subunit"/>
    <property type="match status" value="1"/>
</dbReference>
<evidence type="ECO:0000259" key="10">
    <source>
        <dbReference type="PROSITE" id="PS50102"/>
    </source>
</evidence>
<keyword evidence="2 8" id="KW-0507">mRNA processing</keyword>
<evidence type="ECO:0000313" key="11">
    <source>
        <dbReference type="EMBL" id="OQV18841.1"/>
    </source>
</evidence>
<dbReference type="SUPFAM" id="SSF54928">
    <property type="entry name" value="RNA-binding domain, RBD"/>
    <property type="match status" value="2"/>
</dbReference>
<protein>
    <recommendedName>
        <fullName evidence="8">Splicing factor U2AF subunit</fullName>
    </recommendedName>
    <alternativeName>
        <fullName evidence="8">U2 snRNP auxiliary factor large subunit</fullName>
    </alternativeName>
</protein>
<comment type="subcellular location">
    <subcellularLocation>
        <location evidence="1 8">Nucleus</location>
    </subcellularLocation>
</comment>
<keyword evidence="12" id="KW-1185">Reference proteome</keyword>
<dbReference type="AlphaFoldDB" id="A0A1W0WUG3"/>
<organism evidence="11 12">
    <name type="scientific">Hypsibius exemplaris</name>
    <name type="common">Freshwater tardigrade</name>
    <dbReference type="NCBI Taxonomy" id="2072580"/>
    <lineage>
        <taxon>Eukaryota</taxon>
        <taxon>Metazoa</taxon>
        <taxon>Ecdysozoa</taxon>
        <taxon>Tardigrada</taxon>
        <taxon>Eutardigrada</taxon>
        <taxon>Parachela</taxon>
        <taxon>Hypsibioidea</taxon>
        <taxon>Hypsibiidae</taxon>
        <taxon>Hypsibius</taxon>
    </lineage>
</organism>
<dbReference type="Proteomes" id="UP000192578">
    <property type="component" value="Unassembled WGS sequence"/>
</dbReference>
<comment type="function">
    <text evidence="8">Necessary for the splicing of pre-mRNA.</text>
</comment>
<comment type="similarity">
    <text evidence="8">Belongs to the splicing factor SR family.</text>
</comment>
<proteinExistence type="inferred from homology"/>
<dbReference type="InterPro" id="IPR012677">
    <property type="entry name" value="Nucleotide-bd_a/b_plait_sf"/>
</dbReference>
<evidence type="ECO:0000313" key="12">
    <source>
        <dbReference type="Proteomes" id="UP000192578"/>
    </source>
</evidence>
<dbReference type="InterPro" id="IPR000504">
    <property type="entry name" value="RRM_dom"/>
</dbReference>
<comment type="caution">
    <text evidence="11">The sequence shown here is derived from an EMBL/GenBank/DDBJ whole genome shotgun (WGS) entry which is preliminary data.</text>
</comment>
<dbReference type="FunFam" id="3.30.70.330:FF:000676">
    <property type="entry name" value="U2 snRNP auxiliary factor large subunit"/>
    <property type="match status" value="1"/>
</dbReference>
<evidence type="ECO:0000256" key="5">
    <source>
        <dbReference type="ARBA" id="ARBA00023187"/>
    </source>
</evidence>
<dbReference type="PANTHER" id="PTHR23139">
    <property type="entry name" value="RNA-BINDING PROTEIN"/>
    <property type="match status" value="1"/>
</dbReference>
<keyword evidence="4 7" id="KW-0694">RNA-binding</keyword>
<keyword evidence="5 8" id="KW-0508">mRNA splicing</keyword>
<dbReference type="CDD" id="cd12232">
    <property type="entry name" value="RRM3_U2AF65"/>
    <property type="match status" value="1"/>
</dbReference>
<feature type="domain" description="RRM" evidence="10">
    <location>
        <begin position="298"/>
        <end position="376"/>
    </location>
</feature>
<evidence type="ECO:0000256" key="6">
    <source>
        <dbReference type="ARBA" id="ARBA00023242"/>
    </source>
</evidence>
<dbReference type="NCBIfam" id="TIGR01642">
    <property type="entry name" value="U2AF_lg"/>
    <property type="match status" value="1"/>
</dbReference>
<keyword evidence="6 8" id="KW-0539">Nucleus</keyword>
<feature type="compositionally biased region" description="Basic and acidic residues" evidence="9">
    <location>
        <begin position="81"/>
        <end position="131"/>
    </location>
</feature>
<accession>A0A1W0WUG3</accession>
<dbReference type="GO" id="GO:0008380">
    <property type="term" value="P:RNA splicing"/>
    <property type="evidence" value="ECO:0007669"/>
    <property type="project" value="UniProtKB-KW"/>
</dbReference>
<dbReference type="PROSITE" id="PS50102">
    <property type="entry name" value="RRM"/>
    <property type="match status" value="3"/>
</dbReference>
<dbReference type="Pfam" id="PF00076">
    <property type="entry name" value="RRM_1"/>
    <property type="match status" value="3"/>
</dbReference>
<dbReference type="GO" id="GO:0003723">
    <property type="term" value="F:RNA binding"/>
    <property type="evidence" value="ECO:0007669"/>
    <property type="project" value="UniProtKB-UniRule"/>
</dbReference>
<evidence type="ECO:0000256" key="1">
    <source>
        <dbReference type="ARBA" id="ARBA00004123"/>
    </source>
</evidence>
<feature type="compositionally biased region" description="Basic and acidic residues" evidence="9">
    <location>
        <begin position="1"/>
        <end position="22"/>
    </location>
</feature>
<gene>
    <name evidence="11" type="ORF">BV898_07097</name>
</gene>
<dbReference type="OrthoDB" id="10266058at2759"/>
<dbReference type="InterPro" id="IPR035979">
    <property type="entry name" value="RBD_domain_sf"/>
</dbReference>
<dbReference type="InterPro" id="IPR003954">
    <property type="entry name" value="RRM_euk-type"/>
</dbReference>
<reference evidence="12" key="1">
    <citation type="submission" date="2017-01" db="EMBL/GenBank/DDBJ databases">
        <title>Comparative genomics of anhydrobiosis in the tardigrade Hypsibius dujardini.</title>
        <authorList>
            <person name="Yoshida Y."/>
            <person name="Koutsovoulos G."/>
            <person name="Laetsch D."/>
            <person name="Stevens L."/>
            <person name="Kumar S."/>
            <person name="Horikawa D."/>
            <person name="Ishino K."/>
            <person name="Komine S."/>
            <person name="Tomita M."/>
            <person name="Blaxter M."/>
            <person name="Arakawa K."/>
        </authorList>
    </citation>
    <scope>NUCLEOTIDE SEQUENCE [LARGE SCALE GENOMIC DNA]</scope>
    <source>
        <strain evidence="12">Z151</strain>
    </source>
</reference>
<evidence type="ECO:0000256" key="3">
    <source>
        <dbReference type="ARBA" id="ARBA00022737"/>
    </source>
</evidence>
<feature type="region of interest" description="Disordered" evidence="9">
    <location>
        <begin position="1"/>
        <end position="131"/>
    </location>
</feature>
<keyword evidence="3" id="KW-0677">Repeat</keyword>
<evidence type="ECO:0000256" key="4">
    <source>
        <dbReference type="ARBA" id="ARBA00022884"/>
    </source>
</evidence>
<name>A0A1W0WUG3_HYPEX</name>
<dbReference type="EMBL" id="MTYJ01000045">
    <property type="protein sequence ID" value="OQV18841.1"/>
    <property type="molecule type" value="Genomic_DNA"/>
</dbReference>
<dbReference type="CDD" id="cd12230">
    <property type="entry name" value="RRM1_U2AF65"/>
    <property type="match status" value="1"/>
</dbReference>
<evidence type="ECO:0000256" key="8">
    <source>
        <dbReference type="RuleBase" id="RU364135"/>
    </source>
</evidence>
<feature type="domain" description="RRM" evidence="10">
    <location>
        <begin position="188"/>
        <end position="270"/>
    </location>
</feature>
<dbReference type="InterPro" id="IPR006529">
    <property type="entry name" value="U2AF_lg"/>
</dbReference>
<sequence length="505" mass="57003">MDLDMKEEAIEGEQPVKQELERTSTPPPRSRTPDDRKNRDRRDRGDRGSDRRGGDDRDRDRDRRSDRGDRDRERKRSRSRSPREREKRDRRDGDRDRDRGGRDRDGGRGGGETRERESENERARAGSPYRKMERSKYQYWDVAPVGFEHIPPSQYKQMQQAGQIPAIHYSNPQSAVPVLGSTVTRQARRLYVGNYPFGVSEQQLADFFNQQMHLNGLAQATGSPVLSCQINVEKNFAFVEFRSIDETTQAMAFDGINFQGQALKVRRPRDYQAMPGTTDYPQTNLMGVVSSVVSDSPHKIFIGGLPSYLNDSQVKELLQSFGPLRGFNLVKDSTTNVSKGFAFCEYADTNITDQAVAGLHGMQLGDRTLVVQRASLGAKHSNVNTNAAVQVQVPGLDMSASGITATEVLVLINMVTPEELQDDEEYDNILEDVTDECNKYGKVQSVEIPRPIEGVDVPGCGKVFVEFASVSDCIKAQQNLTGRKFANRVVVTSYYDLDQYHRREF</sequence>